<evidence type="ECO:0000256" key="2">
    <source>
        <dbReference type="ARBA" id="ARBA00022723"/>
    </source>
</evidence>
<protein>
    <submittedName>
        <fullName evidence="6">Cytidine deaminase</fullName>
    </submittedName>
</protein>
<keyword evidence="7" id="KW-1185">Reference proteome</keyword>
<dbReference type="EMBL" id="AYKG01000004">
    <property type="protein sequence ID" value="ROO31772.1"/>
    <property type="molecule type" value="Genomic_DNA"/>
</dbReference>
<dbReference type="InterPro" id="IPR016193">
    <property type="entry name" value="Cytidine_deaminase-like"/>
</dbReference>
<evidence type="ECO:0000256" key="3">
    <source>
        <dbReference type="ARBA" id="ARBA00022801"/>
    </source>
</evidence>
<dbReference type="Gene3D" id="3.40.140.10">
    <property type="entry name" value="Cytidine Deaminase, domain 2"/>
    <property type="match status" value="1"/>
</dbReference>
<dbReference type="Pfam" id="PF00383">
    <property type="entry name" value="dCMP_cyt_deam_1"/>
    <property type="match status" value="1"/>
</dbReference>
<dbReference type="GO" id="GO:0008270">
    <property type="term" value="F:zinc ion binding"/>
    <property type="evidence" value="ECO:0007669"/>
    <property type="project" value="InterPro"/>
</dbReference>
<gene>
    <name evidence="6" type="ORF">SAJA_02215</name>
</gene>
<dbReference type="OrthoDB" id="9795347at2"/>
<dbReference type="GO" id="GO:0004126">
    <property type="term" value="F:cytidine deaminase activity"/>
    <property type="evidence" value="ECO:0007669"/>
    <property type="project" value="UniProtKB-ARBA"/>
</dbReference>
<keyword evidence="4" id="KW-0862">Zinc</keyword>
<dbReference type="PROSITE" id="PS51747">
    <property type="entry name" value="CYT_DCMP_DEAMINASES_2"/>
    <property type="match status" value="1"/>
</dbReference>
<dbReference type="GO" id="GO:0042802">
    <property type="term" value="F:identical protein binding"/>
    <property type="evidence" value="ECO:0007669"/>
    <property type="project" value="UniProtKB-ARBA"/>
</dbReference>
<evidence type="ECO:0000259" key="5">
    <source>
        <dbReference type="PROSITE" id="PS51747"/>
    </source>
</evidence>
<dbReference type="InterPro" id="IPR002125">
    <property type="entry name" value="CMP_dCMP_dom"/>
</dbReference>
<evidence type="ECO:0000256" key="4">
    <source>
        <dbReference type="ARBA" id="ARBA00022833"/>
    </source>
</evidence>
<dbReference type="NCBIfam" id="NF004064">
    <property type="entry name" value="PRK05578.1"/>
    <property type="match status" value="1"/>
</dbReference>
<keyword evidence="3" id="KW-0378">Hydrolase</keyword>
<keyword evidence="2" id="KW-0479">Metal-binding</keyword>
<sequence>MPAVVDWEALITAAWRVRANAHAPYSRFAVGAALQSLDGTIHAGCNVENIAFPSGQCAEASAIGNMVSTAGAISIVAVVVATEALTFTWPCGQCRQKLVELAAPDCRVMSVTADARSAPRGLAVLLPGALTSLT</sequence>
<dbReference type="GO" id="GO:0055086">
    <property type="term" value="P:nucleobase-containing small molecule metabolic process"/>
    <property type="evidence" value="ECO:0007669"/>
    <property type="project" value="UniProtKB-ARBA"/>
</dbReference>
<dbReference type="PANTHER" id="PTHR11644">
    <property type="entry name" value="CYTIDINE DEAMINASE"/>
    <property type="match status" value="1"/>
</dbReference>
<proteinExistence type="inferred from homology"/>
<comment type="caution">
    <text evidence="6">The sequence shown here is derived from an EMBL/GenBank/DDBJ whole genome shotgun (WGS) entry which is preliminary data.</text>
</comment>
<dbReference type="InParanoid" id="A0A423Q0K1"/>
<dbReference type="CDD" id="cd01283">
    <property type="entry name" value="cytidine_deaminase"/>
    <property type="match status" value="1"/>
</dbReference>
<feature type="domain" description="CMP/dCMP-type deaminase" evidence="5">
    <location>
        <begin position="5"/>
        <end position="133"/>
    </location>
</feature>
<accession>A0A423Q0K1</accession>
<evidence type="ECO:0000313" key="7">
    <source>
        <dbReference type="Proteomes" id="UP000285310"/>
    </source>
</evidence>
<evidence type="ECO:0000313" key="6">
    <source>
        <dbReference type="EMBL" id="ROO31772.1"/>
    </source>
</evidence>
<dbReference type="Proteomes" id="UP000285310">
    <property type="component" value="Unassembled WGS sequence"/>
</dbReference>
<dbReference type="RefSeq" id="WP_123657026.1">
    <property type="nucleotide sequence ID" value="NZ_AYKG01000004.1"/>
</dbReference>
<dbReference type="InterPro" id="IPR050202">
    <property type="entry name" value="Cyt/Deoxycyt_deaminase"/>
</dbReference>
<comment type="similarity">
    <text evidence="1">Belongs to the cytidine and deoxycytidylate deaminase family.</text>
</comment>
<dbReference type="SUPFAM" id="SSF53927">
    <property type="entry name" value="Cytidine deaminase-like"/>
    <property type="match status" value="1"/>
</dbReference>
<dbReference type="PROSITE" id="PS00903">
    <property type="entry name" value="CYT_DCMP_DEAMINASES_1"/>
    <property type="match status" value="1"/>
</dbReference>
<dbReference type="InterPro" id="IPR016192">
    <property type="entry name" value="APOBEC/CMP_deaminase_Zn-bd"/>
</dbReference>
<reference evidence="6 7" key="1">
    <citation type="submission" date="2013-10" db="EMBL/GenBank/DDBJ databases">
        <title>Salinisphaera japonica YTM-1 Genome Sequencing.</title>
        <authorList>
            <person name="Lai Q."/>
            <person name="Li C."/>
            <person name="Shao Z."/>
        </authorList>
    </citation>
    <scope>NUCLEOTIDE SEQUENCE [LARGE SCALE GENOMIC DNA]</scope>
    <source>
        <strain evidence="6 7">YTM-1</strain>
    </source>
</reference>
<organism evidence="6 7">
    <name type="scientific">Salinisphaera japonica YTM-1</name>
    <dbReference type="NCBI Taxonomy" id="1209778"/>
    <lineage>
        <taxon>Bacteria</taxon>
        <taxon>Pseudomonadati</taxon>
        <taxon>Pseudomonadota</taxon>
        <taxon>Gammaproteobacteria</taxon>
        <taxon>Salinisphaerales</taxon>
        <taxon>Salinisphaeraceae</taxon>
        <taxon>Salinisphaera</taxon>
    </lineage>
</organism>
<dbReference type="GO" id="GO:0005829">
    <property type="term" value="C:cytosol"/>
    <property type="evidence" value="ECO:0007669"/>
    <property type="project" value="TreeGrafter"/>
</dbReference>
<name>A0A423Q0K1_9GAMM</name>
<dbReference type="GO" id="GO:0072527">
    <property type="term" value="P:pyrimidine-containing compound metabolic process"/>
    <property type="evidence" value="ECO:0007669"/>
    <property type="project" value="UniProtKB-ARBA"/>
</dbReference>
<evidence type="ECO:0000256" key="1">
    <source>
        <dbReference type="ARBA" id="ARBA00006576"/>
    </source>
</evidence>
<dbReference type="PANTHER" id="PTHR11644:SF2">
    <property type="entry name" value="CYTIDINE DEAMINASE"/>
    <property type="match status" value="1"/>
</dbReference>
<dbReference type="AlphaFoldDB" id="A0A423Q0K1"/>